<proteinExistence type="predicted"/>
<protein>
    <submittedName>
        <fullName evidence="1">Uncharacterized protein</fullName>
    </submittedName>
</protein>
<evidence type="ECO:0000313" key="2">
    <source>
        <dbReference type="Proteomes" id="UP001064048"/>
    </source>
</evidence>
<comment type="caution">
    <text evidence="1">The sequence shown here is derived from an EMBL/GenBank/DDBJ whole genome shotgun (WGS) entry which is preliminary data.</text>
</comment>
<reference evidence="1 2" key="1">
    <citation type="journal article" date="2022" name="Genome Biol. Evol.">
        <title>The Spruce Budworm Genome: Reconstructing the Evolutionary History of Antifreeze Proteins.</title>
        <authorList>
            <person name="Beliveau C."/>
            <person name="Gagne P."/>
            <person name="Picq S."/>
            <person name="Vernygora O."/>
            <person name="Keeling C.I."/>
            <person name="Pinkney K."/>
            <person name="Doucet D."/>
            <person name="Wen F."/>
            <person name="Johnston J.S."/>
            <person name="Maaroufi H."/>
            <person name="Boyle B."/>
            <person name="Laroche J."/>
            <person name="Dewar K."/>
            <person name="Juretic N."/>
            <person name="Blackburn G."/>
            <person name="Nisole A."/>
            <person name="Brunet B."/>
            <person name="Brandao M."/>
            <person name="Lumley L."/>
            <person name="Duan J."/>
            <person name="Quan G."/>
            <person name="Lucarotti C.J."/>
            <person name="Roe A.D."/>
            <person name="Sperling F.A.H."/>
            <person name="Levesque R.C."/>
            <person name="Cusson M."/>
        </authorList>
    </citation>
    <scope>NUCLEOTIDE SEQUENCE [LARGE SCALE GENOMIC DNA]</scope>
    <source>
        <strain evidence="1">Glfc:IPQL:Cfum</strain>
    </source>
</reference>
<accession>A0ACC0KWX2</accession>
<dbReference type="EMBL" id="CM046115">
    <property type="protein sequence ID" value="KAI8440780.1"/>
    <property type="molecule type" value="Genomic_DNA"/>
</dbReference>
<evidence type="ECO:0000313" key="1">
    <source>
        <dbReference type="EMBL" id="KAI8440780.1"/>
    </source>
</evidence>
<dbReference type="Proteomes" id="UP001064048">
    <property type="component" value="Chromosome 15"/>
</dbReference>
<keyword evidence="2" id="KW-1185">Reference proteome</keyword>
<gene>
    <name evidence="1" type="ORF">MSG28_009108</name>
</gene>
<sequence>MESNQFNRLSNSALSCPCERSSAEIPKLVALAGCTEDNAAVAALPDVWEPRRGGPILANYLKKRELDHQIILQDLKKAASKLNDDVDAKIRTLAENLQSYIQQNQTDMNCAVEDCNYNSEGPLTAEARNDATKIISKLYSQRVEDMDKFKREALALERERADGLREVLRGHFQLLIAVGNQTPKDLLHDFDERSYEANQQLLSNSRAYAELVAQLRAQADESVIRAKSSINQLCLGVQLTYRSRSAQLPSLSTIASKQRSQSAVDSHKKRSSSSASLKNILGGVIEFDECVALLVEAYRNAVRKVFTGFSGKLTDLREDLGKGGHQESEYADDEPTEIGEMIERTLRRLSSCVNGKIPSSKNLLEITFNDALSMKKSLINLGDHLRSTYTILHNAGHLWDAHIMRSALAQKLTMSAVEDLITSNDSIELANEIQFNIALEQLRCCADVEKLQQLYDALIVLLDKTAELYLRHSEAEIGRIEEFMNLPATMANILLAEFDCFLERHPRAHAQPPPESPEPLGSTTPTAKRYLSLSTSPLPRIILQSELQGLALQNWKNGFLESFESNVYLVPDELKRQARAWADEKNSGINIRYSMKMMSHSIRAERVKAARETRFLELRHHEARLNSHLDAIRELVEFMPVEASEFQSLDSPALYPFCNWIDRLQASMDEILGREPLDPEIKRLHMSSYAPRLIKHRNLFEISLDEVIAGYKKLAEQRIQAARVSNVRFASVIKLFGEGGTYAPLEATKASAALVRAADSLEACLNKTFDCLSSRRSQLLALADQRIAPLLRASEDFSKGVKGGAKKPPPPAAKKKK</sequence>
<name>A0ACC0KWX2_CHOFU</name>
<organism evidence="1 2">
    <name type="scientific">Choristoneura fumiferana</name>
    <name type="common">Spruce budworm moth</name>
    <name type="synonym">Archips fumiferana</name>
    <dbReference type="NCBI Taxonomy" id="7141"/>
    <lineage>
        <taxon>Eukaryota</taxon>
        <taxon>Metazoa</taxon>
        <taxon>Ecdysozoa</taxon>
        <taxon>Arthropoda</taxon>
        <taxon>Hexapoda</taxon>
        <taxon>Insecta</taxon>
        <taxon>Pterygota</taxon>
        <taxon>Neoptera</taxon>
        <taxon>Endopterygota</taxon>
        <taxon>Lepidoptera</taxon>
        <taxon>Glossata</taxon>
        <taxon>Ditrysia</taxon>
        <taxon>Tortricoidea</taxon>
        <taxon>Tortricidae</taxon>
        <taxon>Tortricinae</taxon>
        <taxon>Choristoneura</taxon>
    </lineage>
</organism>